<keyword evidence="1" id="KW-0620">Polyamine biosynthesis</keyword>
<reference evidence="3 4" key="1">
    <citation type="submission" date="2020-10" db="EMBL/GenBank/DDBJ databases">
        <title>Haloactinobacterium sp. RN3S43, a bacterium isolated from saline soil.</title>
        <authorList>
            <person name="Sun J.-Q."/>
        </authorList>
    </citation>
    <scope>NUCLEOTIDE SEQUENCE [LARGE SCALE GENOMIC DNA]</scope>
    <source>
        <strain evidence="3 4">RN3S43</strain>
    </source>
</reference>
<evidence type="ECO:0000313" key="3">
    <source>
        <dbReference type="EMBL" id="QOR71287.1"/>
    </source>
</evidence>
<dbReference type="RefSeq" id="WP_193497951.1">
    <property type="nucleotide sequence ID" value="NZ_CP063169.1"/>
</dbReference>
<dbReference type="EMBL" id="CP063169">
    <property type="protein sequence ID" value="QOR71287.1"/>
    <property type="molecule type" value="Genomic_DNA"/>
</dbReference>
<sequence>MSPSGETPADQPATAYGPDGGQDAAEQVTFSDGSRAELIRDGEGWTLRIDGIRQAHVGPVHQPPELTSVRWMLAALGDALPARSAHLGGSLLTLPRAIAARRPDAEQVVVELEPALVTLVESRFPPPPGVRIEVGDARSWLEAPTAGDLDAVVLDIFAANRIPPAFTSLECFAAAQKTLRPAGVLVINSVAGPQLEFTRREIATLRELFDHVGMIIQGSVLHGARFGNATLIASDAPLDVAGIQANLAGDSSKGVLLTDLGEIVGDAAAMTDADAMWSPAPNLPDYEGALTAIDAMRAMVRELKPPR</sequence>
<gene>
    <name evidence="3" type="ORF">IM660_03000</name>
</gene>
<dbReference type="SUPFAM" id="SSF53335">
    <property type="entry name" value="S-adenosyl-L-methionine-dependent methyltransferases"/>
    <property type="match status" value="1"/>
</dbReference>
<evidence type="ECO:0000313" key="4">
    <source>
        <dbReference type="Proteomes" id="UP000593758"/>
    </source>
</evidence>
<accession>A0A7M1SW51</accession>
<dbReference type="KEGG" id="halt:IM660_03000"/>
<dbReference type="PANTHER" id="PTHR43317">
    <property type="entry name" value="THERMOSPERMINE SYNTHASE ACAULIS5"/>
    <property type="match status" value="1"/>
</dbReference>
<dbReference type="PANTHER" id="PTHR43317:SF1">
    <property type="entry name" value="THERMOSPERMINE SYNTHASE ACAULIS5"/>
    <property type="match status" value="1"/>
</dbReference>
<organism evidence="3 4">
    <name type="scientific">Ruania alkalisoli</name>
    <dbReference type="NCBI Taxonomy" id="2779775"/>
    <lineage>
        <taxon>Bacteria</taxon>
        <taxon>Bacillati</taxon>
        <taxon>Actinomycetota</taxon>
        <taxon>Actinomycetes</taxon>
        <taxon>Micrococcales</taxon>
        <taxon>Ruaniaceae</taxon>
        <taxon>Ruania</taxon>
    </lineage>
</organism>
<dbReference type="InterPro" id="IPR029063">
    <property type="entry name" value="SAM-dependent_MTases_sf"/>
</dbReference>
<dbReference type="Proteomes" id="UP000593758">
    <property type="component" value="Chromosome"/>
</dbReference>
<dbReference type="NCBIfam" id="NF037959">
    <property type="entry name" value="MFS_SpdSyn"/>
    <property type="match status" value="1"/>
</dbReference>
<keyword evidence="4" id="KW-1185">Reference proteome</keyword>
<proteinExistence type="predicted"/>
<dbReference type="Gene3D" id="3.40.50.150">
    <property type="entry name" value="Vaccinia Virus protein VP39"/>
    <property type="match status" value="1"/>
</dbReference>
<name>A0A7M1SW51_9MICO</name>
<feature type="region of interest" description="Disordered" evidence="2">
    <location>
        <begin position="1"/>
        <end position="24"/>
    </location>
</feature>
<dbReference type="GO" id="GO:0006596">
    <property type="term" value="P:polyamine biosynthetic process"/>
    <property type="evidence" value="ECO:0007669"/>
    <property type="project" value="UniProtKB-KW"/>
</dbReference>
<protein>
    <submittedName>
        <fullName evidence="3">Fused MFS/spermidine synthase</fullName>
    </submittedName>
</protein>
<dbReference type="AlphaFoldDB" id="A0A7M1SW51"/>
<evidence type="ECO:0000256" key="1">
    <source>
        <dbReference type="ARBA" id="ARBA00023115"/>
    </source>
</evidence>
<evidence type="ECO:0000256" key="2">
    <source>
        <dbReference type="SAM" id="MobiDB-lite"/>
    </source>
</evidence>